<evidence type="ECO:0000313" key="9">
    <source>
        <dbReference type="EMBL" id="KAF8406773.1"/>
    </source>
</evidence>
<evidence type="ECO:0000256" key="6">
    <source>
        <dbReference type="ARBA" id="ARBA00022840"/>
    </source>
</evidence>
<dbReference type="GO" id="GO:0004674">
    <property type="term" value="F:protein serine/threonine kinase activity"/>
    <property type="evidence" value="ECO:0007669"/>
    <property type="project" value="UniProtKB-KW"/>
</dbReference>
<accession>A0A835DJQ2</accession>
<evidence type="ECO:0000256" key="2">
    <source>
        <dbReference type="ARBA" id="ARBA00022527"/>
    </source>
</evidence>
<keyword evidence="5" id="KW-0418">Kinase</keyword>
<dbReference type="SUPFAM" id="SSF56112">
    <property type="entry name" value="Protein kinase-like (PK-like)"/>
    <property type="match status" value="1"/>
</dbReference>
<dbReference type="PANTHER" id="PTHR45637">
    <property type="entry name" value="FLIPPASE KINASE 1-RELATED"/>
    <property type="match status" value="1"/>
</dbReference>
<evidence type="ECO:0000313" key="10">
    <source>
        <dbReference type="Proteomes" id="UP000655225"/>
    </source>
</evidence>
<name>A0A835DJQ2_TETSI</name>
<dbReference type="OrthoDB" id="1675360at2759"/>
<evidence type="ECO:0000256" key="4">
    <source>
        <dbReference type="ARBA" id="ARBA00022741"/>
    </source>
</evidence>
<keyword evidence="3" id="KW-0808">Transferase</keyword>
<comment type="catalytic activity">
    <reaction evidence="7">
        <text>L-threonyl-[protein] + ATP = O-phospho-L-threonyl-[protein] + ADP + H(+)</text>
        <dbReference type="Rhea" id="RHEA:46608"/>
        <dbReference type="Rhea" id="RHEA-COMP:11060"/>
        <dbReference type="Rhea" id="RHEA-COMP:11605"/>
        <dbReference type="ChEBI" id="CHEBI:15378"/>
        <dbReference type="ChEBI" id="CHEBI:30013"/>
        <dbReference type="ChEBI" id="CHEBI:30616"/>
        <dbReference type="ChEBI" id="CHEBI:61977"/>
        <dbReference type="ChEBI" id="CHEBI:456216"/>
        <dbReference type="EC" id="2.7.11.1"/>
    </reaction>
</comment>
<gene>
    <name evidence="9" type="ORF">HHK36_008865</name>
</gene>
<dbReference type="EMBL" id="JABCRI010000005">
    <property type="protein sequence ID" value="KAF8406773.1"/>
    <property type="molecule type" value="Genomic_DNA"/>
</dbReference>
<evidence type="ECO:0000256" key="5">
    <source>
        <dbReference type="ARBA" id="ARBA00022777"/>
    </source>
</evidence>
<organism evidence="9 10">
    <name type="scientific">Tetracentron sinense</name>
    <name type="common">Spur-leaf</name>
    <dbReference type="NCBI Taxonomy" id="13715"/>
    <lineage>
        <taxon>Eukaryota</taxon>
        <taxon>Viridiplantae</taxon>
        <taxon>Streptophyta</taxon>
        <taxon>Embryophyta</taxon>
        <taxon>Tracheophyta</taxon>
        <taxon>Spermatophyta</taxon>
        <taxon>Magnoliopsida</taxon>
        <taxon>Trochodendrales</taxon>
        <taxon>Trochodendraceae</taxon>
        <taxon>Tetracentron</taxon>
    </lineage>
</organism>
<keyword evidence="4" id="KW-0547">Nucleotide-binding</keyword>
<dbReference type="EC" id="2.7.11.1" evidence="1"/>
<dbReference type="Proteomes" id="UP000655225">
    <property type="component" value="Unassembled WGS sequence"/>
</dbReference>
<evidence type="ECO:0000256" key="7">
    <source>
        <dbReference type="ARBA" id="ARBA00047899"/>
    </source>
</evidence>
<protein>
    <recommendedName>
        <fullName evidence="1">non-specific serine/threonine protein kinase</fullName>
        <ecNumber evidence="1">2.7.11.1</ecNumber>
    </recommendedName>
</protein>
<dbReference type="Gene3D" id="1.10.510.10">
    <property type="entry name" value="Transferase(Phosphotransferase) domain 1"/>
    <property type="match status" value="1"/>
</dbReference>
<evidence type="ECO:0000256" key="1">
    <source>
        <dbReference type="ARBA" id="ARBA00012513"/>
    </source>
</evidence>
<evidence type="ECO:0000256" key="8">
    <source>
        <dbReference type="ARBA" id="ARBA00048679"/>
    </source>
</evidence>
<keyword evidence="10" id="KW-1185">Reference proteome</keyword>
<reference evidence="9 10" key="1">
    <citation type="submission" date="2020-04" db="EMBL/GenBank/DDBJ databases">
        <title>Plant Genome Project.</title>
        <authorList>
            <person name="Zhang R.-G."/>
        </authorList>
    </citation>
    <scope>NUCLEOTIDE SEQUENCE [LARGE SCALE GENOMIC DNA]</scope>
    <source>
        <strain evidence="9">YNK0</strain>
        <tissue evidence="9">Leaf</tissue>
    </source>
</reference>
<keyword evidence="6" id="KW-0067">ATP-binding</keyword>
<comment type="catalytic activity">
    <reaction evidence="8">
        <text>L-seryl-[protein] + ATP = O-phospho-L-seryl-[protein] + ADP + H(+)</text>
        <dbReference type="Rhea" id="RHEA:17989"/>
        <dbReference type="Rhea" id="RHEA-COMP:9863"/>
        <dbReference type="Rhea" id="RHEA-COMP:11604"/>
        <dbReference type="ChEBI" id="CHEBI:15378"/>
        <dbReference type="ChEBI" id="CHEBI:29999"/>
        <dbReference type="ChEBI" id="CHEBI:30616"/>
        <dbReference type="ChEBI" id="CHEBI:83421"/>
        <dbReference type="ChEBI" id="CHEBI:456216"/>
        <dbReference type="EC" id="2.7.11.1"/>
    </reaction>
</comment>
<dbReference type="AlphaFoldDB" id="A0A835DJQ2"/>
<sequence length="90" mass="10195">MRFTLLQVTLAAKQLIHALLHRDPANRLGSNSGSNEIKQHPFFLGINWPLIRCMSPPTLDVPLQLIGKDSKFKDVQWEDEGVLAQSLEIF</sequence>
<proteinExistence type="predicted"/>
<keyword evidence="2" id="KW-0723">Serine/threonine-protein kinase</keyword>
<evidence type="ECO:0000256" key="3">
    <source>
        <dbReference type="ARBA" id="ARBA00022679"/>
    </source>
</evidence>
<comment type="caution">
    <text evidence="9">The sequence shown here is derived from an EMBL/GenBank/DDBJ whole genome shotgun (WGS) entry which is preliminary data.</text>
</comment>
<dbReference type="InterPro" id="IPR011009">
    <property type="entry name" value="Kinase-like_dom_sf"/>
</dbReference>
<dbReference type="GO" id="GO:0005524">
    <property type="term" value="F:ATP binding"/>
    <property type="evidence" value="ECO:0007669"/>
    <property type="project" value="UniProtKB-KW"/>
</dbReference>